<organism evidence="1 2">
    <name type="scientific">Aspergillus flavus</name>
    <dbReference type="NCBI Taxonomy" id="5059"/>
    <lineage>
        <taxon>Eukaryota</taxon>
        <taxon>Fungi</taxon>
        <taxon>Dikarya</taxon>
        <taxon>Ascomycota</taxon>
        <taxon>Pezizomycotina</taxon>
        <taxon>Eurotiomycetes</taxon>
        <taxon>Eurotiomycetidae</taxon>
        <taxon>Eurotiales</taxon>
        <taxon>Aspergillaceae</taxon>
        <taxon>Aspergillus</taxon>
        <taxon>Aspergillus subgen. Circumdati</taxon>
    </lineage>
</organism>
<evidence type="ECO:0008006" key="3">
    <source>
        <dbReference type="Google" id="ProtNLM"/>
    </source>
</evidence>
<comment type="caution">
    <text evidence="1">The sequence shown here is derived from an EMBL/GenBank/DDBJ whole genome shotgun (WGS) entry which is preliminary data.</text>
</comment>
<dbReference type="AlphaFoldDB" id="A0AB74CID0"/>
<gene>
    <name evidence="1" type="ORF">CA14_011686</name>
</gene>
<sequence>MKQRVRMAPGDKVEDSDDPTLADAAAYHMLIHVFSPVPVPKSPPDQHSSFSPPDVLRLPAGKPRSIAAYLAPPAPPLPPLKIALHDLFLLPPYHMDGGGALTWPESVRGA</sequence>
<evidence type="ECO:0000313" key="2">
    <source>
        <dbReference type="Proteomes" id="UP000275480"/>
    </source>
</evidence>
<evidence type="ECO:0000313" key="1">
    <source>
        <dbReference type="EMBL" id="RMZ46236.1"/>
    </source>
</evidence>
<accession>A0AB74CID0</accession>
<dbReference type="Proteomes" id="UP000275480">
    <property type="component" value="Unassembled WGS sequence"/>
</dbReference>
<dbReference type="EMBL" id="QQZZ01000035">
    <property type="protein sequence ID" value="RMZ46236.1"/>
    <property type="molecule type" value="Genomic_DNA"/>
</dbReference>
<proteinExistence type="predicted"/>
<protein>
    <recommendedName>
        <fullName evidence="3">Glutathione S-transferase</fullName>
    </recommendedName>
</protein>
<name>A0AB74CID0_ASPFL</name>
<reference evidence="1 2" key="1">
    <citation type="submission" date="2018-07" db="EMBL/GenBank/DDBJ databases">
        <title>Identification of spontaneous genetic mutation associated with occurrence of a yellow conidial color mutant of Aspergillus flavus.</title>
        <authorList>
            <person name="Chang P.-K."/>
            <person name="Mack B.M."/>
            <person name="Scharfenstein L."/>
            <person name="Gilbert M.K."/>
        </authorList>
    </citation>
    <scope>NUCLEOTIDE SEQUENCE [LARGE SCALE GENOMIC DNA]</scope>
    <source>
        <strain evidence="1 2">CA14</strain>
    </source>
</reference>